<feature type="domain" description="LysM" evidence="1">
    <location>
        <begin position="8"/>
        <end position="52"/>
    </location>
</feature>
<dbReference type="Gene3D" id="3.10.350.10">
    <property type="entry name" value="LysM domain"/>
    <property type="match status" value="2"/>
</dbReference>
<dbReference type="EMBL" id="CP060632">
    <property type="protein sequence ID" value="QNL98618.1"/>
    <property type="molecule type" value="Genomic_DNA"/>
</dbReference>
<gene>
    <name evidence="2" type="ORF">H9Q76_07575</name>
</gene>
<organism evidence="2 3">
    <name type="scientific">Wujia chipingensis</name>
    <dbReference type="NCBI Taxonomy" id="2763670"/>
    <lineage>
        <taxon>Bacteria</taxon>
        <taxon>Bacillati</taxon>
        <taxon>Bacillota</taxon>
        <taxon>Clostridia</taxon>
        <taxon>Lachnospirales</taxon>
        <taxon>Lachnospiraceae</taxon>
        <taxon>Wujia</taxon>
    </lineage>
</organism>
<dbReference type="InterPro" id="IPR036779">
    <property type="entry name" value="LysM_dom_sf"/>
</dbReference>
<reference evidence="2 3" key="1">
    <citation type="submission" date="2020-08" db="EMBL/GenBank/DDBJ databases">
        <authorList>
            <person name="Liu C."/>
            <person name="Sun Q."/>
        </authorList>
    </citation>
    <scope>NUCLEOTIDE SEQUENCE [LARGE SCALE GENOMIC DNA]</scope>
    <source>
        <strain evidence="2 3">NSJ-4</strain>
    </source>
</reference>
<proteinExistence type="predicted"/>
<dbReference type="Proteomes" id="UP000515819">
    <property type="component" value="Chromosome"/>
</dbReference>
<dbReference type="RefSeq" id="WP_182428768.1">
    <property type="nucleotide sequence ID" value="NZ_CP060632.1"/>
</dbReference>
<dbReference type="PANTHER" id="PTHR33734:SF22">
    <property type="entry name" value="MEMBRANE-BOUND LYTIC MUREIN TRANSGLYCOSYLASE D"/>
    <property type="match status" value="1"/>
</dbReference>
<evidence type="ECO:0000313" key="3">
    <source>
        <dbReference type="Proteomes" id="UP000515819"/>
    </source>
</evidence>
<evidence type="ECO:0000313" key="2">
    <source>
        <dbReference type="EMBL" id="QNL98618.1"/>
    </source>
</evidence>
<dbReference type="GO" id="GO:0008932">
    <property type="term" value="F:lytic endotransglycosylase activity"/>
    <property type="evidence" value="ECO:0007669"/>
    <property type="project" value="TreeGrafter"/>
</dbReference>
<dbReference type="PROSITE" id="PS51782">
    <property type="entry name" value="LYSM"/>
    <property type="match status" value="2"/>
</dbReference>
<protein>
    <submittedName>
        <fullName evidence="2">LysM peptidoglycan-binding domain-containing protein</fullName>
    </submittedName>
</protein>
<dbReference type="SMART" id="SM00257">
    <property type="entry name" value="LysM"/>
    <property type="match status" value="2"/>
</dbReference>
<dbReference type="Pfam" id="PF01476">
    <property type="entry name" value="LysM"/>
    <property type="match status" value="2"/>
</dbReference>
<dbReference type="KEGG" id="wcp:H9Q76_07575"/>
<dbReference type="SUPFAM" id="SSF54106">
    <property type="entry name" value="LysM domain"/>
    <property type="match status" value="2"/>
</dbReference>
<feature type="domain" description="LysM" evidence="1">
    <location>
        <begin position="63"/>
        <end position="107"/>
    </location>
</feature>
<dbReference type="InterPro" id="IPR018392">
    <property type="entry name" value="LysM"/>
</dbReference>
<dbReference type="AlphaFoldDB" id="A0A7G9FJ87"/>
<keyword evidence="3" id="KW-1185">Reference proteome</keyword>
<dbReference type="PANTHER" id="PTHR33734">
    <property type="entry name" value="LYSM DOMAIN-CONTAINING GPI-ANCHORED PROTEIN 2"/>
    <property type="match status" value="1"/>
</dbReference>
<accession>A0A7G9FJ87</accession>
<name>A0A7G9FJ87_9FIRM</name>
<sequence>MEHECKGTVHKVVAGDTLYKLSKLYGVRLIDILKENPYVNVYNLQPGDEICIPTEVYEEEERRYYTAKVGETLGSLVREFDTDIADLMQYNRELYDLRVPLGTIIRIPPEKEKQS</sequence>
<evidence type="ECO:0000259" key="1">
    <source>
        <dbReference type="PROSITE" id="PS51782"/>
    </source>
</evidence>
<dbReference type="CDD" id="cd00118">
    <property type="entry name" value="LysM"/>
    <property type="match status" value="2"/>
</dbReference>